<dbReference type="InterPro" id="IPR051510">
    <property type="entry name" value="SKI8"/>
</dbReference>
<evidence type="ECO:0000256" key="3">
    <source>
        <dbReference type="PROSITE-ProRule" id="PRU00221"/>
    </source>
</evidence>
<dbReference type="AlphaFoldDB" id="A0A9P6MED8"/>
<name>A0A9P6MED8_9FUNG</name>
<dbReference type="SMART" id="SM00320">
    <property type="entry name" value="WD40"/>
    <property type="match status" value="5"/>
</dbReference>
<dbReference type="PANTHER" id="PTHR44090:SF1">
    <property type="entry name" value="SUPERKILLER COMPLEX PROTEIN 8"/>
    <property type="match status" value="1"/>
</dbReference>
<organism evidence="4 5">
    <name type="scientific">Entomortierella chlamydospora</name>
    <dbReference type="NCBI Taxonomy" id="101097"/>
    <lineage>
        <taxon>Eukaryota</taxon>
        <taxon>Fungi</taxon>
        <taxon>Fungi incertae sedis</taxon>
        <taxon>Mucoromycota</taxon>
        <taxon>Mortierellomycotina</taxon>
        <taxon>Mortierellomycetes</taxon>
        <taxon>Mortierellales</taxon>
        <taxon>Mortierellaceae</taxon>
        <taxon>Entomortierella</taxon>
    </lineage>
</organism>
<keyword evidence="5" id="KW-1185">Reference proteome</keyword>
<dbReference type="Proteomes" id="UP000703661">
    <property type="component" value="Unassembled WGS sequence"/>
</dbReference>
<evidence type="ECO:0000256" key="1">
    <source>
        <dbReference type="ARBA" id="ARBA00022574"/>
    </source>
</evidence>
<feature type="repeat" description="WD" evidence="3">
    <location>
        <begin position="41"/>
        <end position="82"/>
    </location>
</feature>
<reference evidence="4" key="1">
    <citation type="journal article" date="2020" name="Fungal Divers.">
        <title>Resolving the Mortierellaceae phylogeny through synthesis of multi-gene phylogenetics and phylogenomics.</title>
        <authorList>
            <person name="Vandepol N."/>
            <person name="Liber J."/>
            <person name="Desiro A."/>
            <person name="Na H."/>
            <person name="Kennedy M."/>
            <person name="Barry K."/>
            <person name="Grigoriev I.V."/>
            <person name="Miller A.N."/>
            <person name="O'Donnell K."/>
            <person name="Stajich J.E."/>
            <person name="Bonito G."/>
        </authorList>
    </citation>
    <scope>NUCLEOTIDE SEQUENCE</scope>
    <source>
        <strain evidence="4">NRRL 2769</strain>
    </source>
</reference>
<dbReference type="Gene3D" id="2.130.10.10">
    <property type="entry name" value="YVTN repeat-like/Quinoprotein amine dehydrogenase"/>
    <property type="match status" value="2"/>
</dbReference>
<sequence length="304" mass="33259">GHGGIVRSVVYSLKGDRIVSGSWDSTVRLWDVDTGECIHTLHGHSSAVDSVVYSPRGDQIASGSSDSTVRLWDVDSGECVHTLHGHNGWVRSVVYSSKGDRIASGSFDRTVRLWDVDTGECIYIFQGHSDIVRSVAFSANGDWIASGSNDKSVKLWDVETGMCQVTILGFTSGVISVALEGDFGTQCLATGSLDKSVRRWWITEEEAGDNAVLFWSSSHQVLSVHNLSFDDVQDLGRLNRELLIQRGALTPSALPSDREGAEKEFVMVSFLPEWYEQSEVAKVEERSGCTKACIPGLDRGQLEE</sequence>
<dbReference type="PROSITE" id="PS50294">
    <property type="entry name" value="WD_REPEATS_REGION"/>
    <property type="match status" value="4"/>
</dbReference>
<keyword evidence="1 3" id="KW-0853">WD repeat</keyword>
<accession>A0A9P6MED8</accession>
<feature type="non-terminal residue" evidence="4">
    <location>
        <position position="1"/>
    </location>
</feature>
<feature type="repeat" description="WD" evidence="3">
    <location>
        <begin position="125"/>
        <end position="166"/>
    </location>
</feature>
<dbReference type="InterPro" id="IPR020472">
    <property type="entry name" value="WD40_PAC1"/>
</dbReference>
<evidence type="ECO:0000313" key="5">
    <source>
        <dbReference type="Proteomes" id="UP000703661"/>
    </source>
</evidence>
<dbReference type="PROSITE" id="PS50082">
    <property type="entry name" value="WD_REPEATS_2"/>
    <property type="match status" value="4"/>
</dbReference>
<gene>
    <name evidence="4" type="ORF">BGZ80_007551</name>
</gene>
<dbReference type="PRINTS" id="PR00320">
    <property type="entry name" value="GPROTEINBRPT"/>
</dbReference>
<dbReference type="InterPro" id="IPR015943">
    <property type="entry name" value="WD40/YVTN_repeat-like_dom_sf"/>
</dbReference>
<dbReference type="CDD" id="cd00200">
    <property type="entry name" value="WD40"/>
    <property type="match status" value="1"/>
</dbReference>
<dbReference type="GO" id="GO:0016593">
    <property type="term" value="C:Cdc73/Paf1 complex"/>
    <property type="evidence" value="ECO:0007669"/>
    <property type="project" value="TreeGrafter"/>
</dbReference>
<protein>
    <recommendedName>
        <fullName evidence="6">WD40 repeat-like protein</fullName>
    </recommendedName>
</protein>
<proteinExistence type="predicted"/>
<comment type="caution">
    <text evidence="4">The sequence shown here is derived from an EMBL/GenBank/DDBJ whole genome shotgun (WGS) entry which is preliminary data.</text>
</comment>
<dbReference type="InterPro" id="IPR036322">
    <property type="entry name" value="WD40_repeat_dom_sf"/>
</dbReference>
<feature type="repeat" description="WD" evidence="3">
    <location>
        <begin position="1"/>
        <end position="40"/>
    </location>
</feature>
<dbReference type="Pfam" id="PF00400">
    <property type="entry name" value="WD40"/>
    <property type="match status" value="5"/>
</dbReference>
<evidence type="ECO:0000256" key="2">
    <source>
        <dbReference type="ARBA" id="ARBA00022737"/>
    </source>
</evidence>
<evidence type="ECO:0000313" key="4">
    <source>
        <dbReference type="EMBL" id="KAF9995304.1"/>
    </source>
</evidence>
<dbReference type="InterPro" id="IPR001680">
    <property type="entry name" value="WD40_rpt"/>
</dbReference>
<dbReference type="InterPro" id="IPR019775">
    <property type="entry name" value="WD40_repeat_CS"/>
</dbReference>
<dbReference type="PANTHER" id="PTHR44090">
    <property type="entry name" value="WD REPEAT-CONTAINING PROTEIN 61"/>
    <property type="match status" value="1"/>
</dbReference>
<dbReference type="EMBL" id="JAAAID010003891">
    <property type="protein sequence ID" value="KAF9995304.1"/>
    <property type="molecule type" value="Genomic_DNA"/>
</dbReference>
<dbReference type="PROSITE" id="PS00678">
    <property type="entry name" value="WD_REPEATS_1"/>
    <property type="match status" value="4"/>
</dbReference>
<feature type="repeat" description="WD" evidence="3">
    <location>
        <begin position="83"/>
        <end position="124"/>
    </location>
</feature>
<dbReference type="SUPFAM" id="SSF50978">
    <property type="entry name" value="WD40 repeat-like"/>
    <property type="match status" value="1"/>
</dbReference>
<evidence type="ECO:0008006" key="6">
    <source>
        <dbReference type="Google" id="ProtNLM"/>
    </source>
</evidence>
<keyword evidence="2" id="KW-0677">Repeat</keyword>